<dbReference type="EMBL" id="JACWMX010000003">
    <property type="protein sequence ID" value="MBD1393178.1"/>
    <property type="molecule type" value="Genomic_DNA"/>
</dbReference>
<keyword evidence="2 5" id="KW-0812">Transmembrane</keyword>
<dbReference type="InterPro" id="IPR050382">
    <property type="entry name" value="MFS_Na/Anion_cotransporter"/>
</dbReference>
<keyword evidence="8" id="KW-1185">Reference proteome</keyword>
<feature type="transmembrane region" description="Helical" evidence="5">
    <location>
        <begin position="78"/>
        <end position="106"/>
    </location>
</feature>
<dbReference type="Pfam" id="PF07690">
    <property type="entry name" value="MFS_1"/>
    <property type="match status" value="1"/>
</dbReference>
<name>A0A926NWM6_9SPHI</name>
<keyword evidence="4 5" id="KW-0472">Membrane</keyword>
<dbReference type="PANTHER" id="PTHR11662">
    <property type="entry name" value="SOLUTE CARRIER FAMILY 17"/>
    <property type="match status" value="1"/>
</dbReference>
<dbReference type="AlphaFoldDB" id="A0A926NWM6"/>
<dbReference type="InterPro" id="IPR020846">
    <property type="entry name" value="MFS_dom"/>
</dbReference>
<comment type="caution">
    <text evidence="7">The sequence shown here is derived from an EMBL/GenBank/DDBJ whole genome shotgun (WGS) entry which is preliminary data.</text>
</comment>
<protein>
    <submittedName>
        <fullName evidence="7">MFS transporter</fullName>
    </submittedName>
</protein>
<reference evidence="7" key="1">
    <citation type="submission" date="2020-09" db="EMBL/GenBank/DDBJ databases">
        <title>Novel species of Mucilaginibacter isolated from a glacier on the Tibetan Plateau.</title>
        <authorList>
            <person name="Liu Q."/>
            <person name="Xin Y.-H."/>
        </authorList>
    </citation>
    <scope>NUCLEOTIDE SEQUENCE</scope>
    <source>
        <strain evidence="7">ZB1P21</strain>
    </source>
</reference>
<feature type="domain" description="Major facilitator superfamily (MFS) profile" evidence="6">
    <location>
        <begin position="13"/>
        <end position="431"/>
    </location>
</feature>
<dbReference type="SUPFAM" id="SSF103473">
    <property type="entry name" value="MFS general substrate transporter"/>
    <property type="match status" value="1"/>
</dbReference>
<gene>
    <name evidence="7" type="ORF">IDJ76_08710</name>
</gene>
<dbReference type="InterPro" id="IPR011701">
    <property type="entry name" value="MFS"/>
</dbReference>
<dbReference type="Proteomes" id="UP000619078">
    <property type="component" value="Unassembled WGS sequence"/>
</dbReference>
<feature type="transmembrane region" description="Helical" evidence="5">
    <location>
        <begin position="365"/>
        <end position="386"/>
    </location>
</feature>
<evidence type="ECO:0000313" key="8">
    <source>
        <dbReference type="Proteomes" id="UP000619078"/>
    </source>
</evidence>
<evidence type="ECO:0000313" key="7">
    <source>
        <dbReference type="EMBL" id="MBD1393178.1"/>
    </source>
</evidence>
<dbReference type="InterPro" id="IPR036259">
    <property type="entry name" value="MFS_trans_sf"/>
</dbReference>
<dbReference type="CDD" id="cd17319">
    <property type="entry name" value="MFS_ExuT_GudP_like"/>
    <property type="match status" value="1"/>
</dbReference>
<keyword evidence="3 5" id="KW-1133">Transmembrane helix</keyword>
<proteinExistence type="predicted"/>
<organism evidence="7 8">
    <name type="scientific">Mucilaginibacter glaciei</name>
    <dbReference type="NCBI Taxonomy" id="2772109"/>
    <lineage>
        <taxon>Bacteria</taxon>
        <taxon>Pseudomonadati</taxon>
        <taxon>Bacteroidota</taxon>
        <taxon>Sphingobacteriia</taxon>
        <taxon>Sphingobacteriales</taxon>
        <taxon>Sphingobacteriaceae</taxon>
        <taxon>Mucilaginibacter</taxon>
    </lineage>
</organism>
<evidence type="ECO:0000256" key="5">
    <source>
        <dbReference type="SAM" id="Phobius"/>
    </source>
</evidence>
<dbReference type="Gene3D" id="1.20.1250.20">
    <property type="entry name" value="MFS general substrate transporter like domains"/>
    <property type="match status" value="2"/>
</dbReference>
<evidence type="ECO:0000256" key="2">
    <source>
        <dbReference type="ARBA" id="ARBA00022692"/>
    </source>
</evidence>
<sequence length="435" mass="48482">MEQKSTGNYRWTICGLMFFATTINYMDRQVIALLKPYLTTEFKWTSGDYADIEIAFKVAYALGMLGVGRVIDKLGTKIGYGIFAGLWSVAAVLHAAVTSTLGFIFARTFLGVTEAGNFPAAIKTTAEWFPRKERAFATGIFNSGSNIGAIIAPLSVPFIAETYGWQVAFIITGALGFVWLVLWFMIYQPPAQHKRLSKAEFDYIHSDVDDLAAVAVSADEPRITWRQLLVYKQTWAFVIGKFMTDPIWWFYLFWLPDFLNKQYGLGPTQVAVPVALVYVMSSFGSIGGGWLPLELMKRNWPVFNARKTSMLIYALLIIPIVLTQYLGSMNMWFAILLIGLAAAAHQAWSANIFTTVSDVFPKKAVASVTGIGGMAGGVGAVLLTLLVQKRMFVYYEKLNQLPKAYYIMFIICSLAYIAAWGIMFTLVRSSKPIKL</sequence>
<comment type="subcellular location">
    <subcellularLocation>
        <location evidence="1">Membrane</location>
        <topology evidence="1">Multi-pass membrane protein</topology>
    </subcellularLocation>
</comment>
<accession>A0A926NWM6</accession>
<feature type="transmembrane region" description="Helical" evidence="5">
    <location>
        <begin position="406"/>
        <end position="427"/>
    </location>
</feature>
<evidence type="ECO:0000256" key="3">
    <source>
        <dbReference type="ARBA" id="ARBA00022989"/>
    </source>
</evidence>
<evidence type="ECO:0000256" key="4">
    <source>
        <dbReference type="ARBA" id="ARBA00023136"/>
    </source>
</evidence>
<feature type="transmembrane region" description="Helical" evidence="5">
    <location>
        <begin position="12"/>
        <end position="34"/>
    </location>
</feature>
<feature type="transmembrane region" description="Helical" evidence="5">
    <location>
        <begin position="235"/>
        <end position="255"/>
    </location>
</feature>
<dbReference type="PROSITE" id="PS50850">
    <property type="entry name" value="MFS"/>
    <property type="match status" value="1"/>
</dbReference>
<feature type="transmembrane region" description="Helical" evidence="5">
    <location>
        <begin position="163"/>
        <end position="186"/>
    </location>
</feature>
<feature type="transmembrane region" description="Helical" evidence="5">
    <location>
        <begin position="308"/>
        <end position="326"/>
    </location>
</feature>
<feature type="transmembrane region" description="Helical" evidence="5">
    <location>
        <begin position="275"/>
        <end position="296"/>
    </location>
</feature>
<dbReference type="GO" id="GO:0015134">
    <property type="term" value="F:hexuronate transmembrane transporter activity"/>
    <property type="evidence" value="ECO:0007669"/>
    <property type="project" value="TreeGrafter"/>
</dbReference>
<dbReference type="RefSeq" id="WP_191162832.1">
    <property type="nucleotide sequence ID" value="NZ_JACWMX010000003.1"/>
</dbReference>
<evidence type="ECO:0000256" key="1">
    <source>
        <dbReference type="ARBA" id="ARBA00004141"/>
    </source>
</evidence>
<dbReference type="GO" id="GO:0016020">
    <property type="term" value="C:membrane"/>
    <property type="evidence" value="ECO:0007669"/>
    <property type="project" value="UniProtKB-SubCell"/>
</dbReference>
<dbReference type="PANTHER" id="PTHR11662:SF285">
    <property type="entry name" value="HEXURONATE TRANSPORTER"/>
    <property type="match status" value="1"/>
</dbReference>
<evidence type="ECO:0000259" key="6">
    <source>
        <dbReference type="PROSITE" id="PS50850"/>
    </source>
</evidence>